<evidence type="ECO:0000313" key="3">
    <source>
        <dbReference type="EMBL" id="RGP72927.1"/>
    </source>
</evidence>
<feature type="compositionally biased region" description="Polar residues" evidence="2">
    <location>
        <begin position="386"/>
        <end position="409"/>
    </location>
</feature>
<dbReference type="InterPro" id="IPR005321">
    <property type="entry name" value="Peptidase_S58_DmpA"/>
</dbReference>
<dbReference type="PANTHER" id="PTHR36512">
    <property type="entry name" value="D-AMINOPEPTIDASE"/>
    <property type="match status" value="1"/>
</dbReference>
<keyword evidence="3" id="KW-0031">Aminopeptidase</keyword>
<dbReference type="CDD" id="cd02253">
    <property type="entry name" value="DmpA"/>
    <property type="match status" value="1"/>
</dbReference>
<dbReference type="OrthoDB" id="2107894at2759"/>
<proteinExistence type="inferred from homology"/>
<dbReference type="InterPro" id="IPR016117">
    <property type="entry name" value="ArgJ-like_dom_sf"/>
</dbReference>
<keyword evidence="3" id="KW-0378">Hydrolase</keyword>
<evidence type="ECO:0000256" key="2">
    <source>
        <dbReference type="SAM" id="MobiDB-lite"/>
    </source>
</evidence>
<protein>
    <submittedName>
        <fullName evidence="3">D-aminopeptidase</fullName>
    </submittedName>
</protein>
<dbReference type="AlphaFoldDB" id="A0A395SLF0"/>
<dbReference type="Pfam" id="PF03576">
    <property type="entry name" value="Peptidase_S58"/>
    <property type="match status" value="1"/>
</dbReference>
<keyword evidence="3" id="KW-0645">Protease</keyword>
<feature type="region of interest" description="Disordered" evidence="2">
    <location>
        <begin position="356"/>
        <end position="415"/>
    </location>
</feature>
<dbReference type="PANTHER" id="PTHR36512:SF3">
    <property type="entry name" value="BLR5678 PROTEIN"/>
    <property type="match status" value="1"/>
</dbReference>
<dbReference type="Gene3D" id="3.60.70.12">
    <property type="entry name" value="L-amino peptidase D-ALA esterase/amidase"/>
    <property type="match status" value="1"/>
</dbReference>
<organism evidence="3 4">
    <name type="scientific">Fusarium longipes</name>
    <dbReference type="NCBI Taxonomy" id="694270"/>
    <lineage>
        <taxon>Eukaryota</taxon>
        <taxon>Fungi</taxon>
        <taxon>Dikarya</taxon>
        <taxon>Ascomycota</taxon>
        <taxon>Pezizomycotina</taxon>
        <taxon>Sordariomycetes</taxon>
        <taxon>Hypocreomycetidae</taxon>
        <taxon>Hypocreales</taxon>
        <taxon>Nectriaceae</taxon>
        <taxon>Fusarium</taxon>
    </lineage>
</organism>
<feature type="compositionally biased region" description="Low complexity" evidence="2">
    <location>
        <begin position="78"/>
        <end position="90"/>
    </location>
</feature>
<feature type="compositionally biased region" description="Polar residues" evidence="2">
    <location>
        <begin position="42"/>
        <end position="51"/>
    </location>
</feature>
<dbReference type="FunFam" id="3.60.70.12:FF:000004">
    <property type="entry name" value="Beta-peptidyl aminopeptidase BapA"/>
    <property type="match status" value="1"/>
</dbReference>
<feature type="compositionally biased region" description="Polar residues" evidence="2">
    <location>
        <begin position="366"/>
        <end position="377"/>
    </location>
</feature>
<dbReference type="EMBL" id="PXOG01000145">
    <property type="protein sequence ID" value="RGP72927.1"/>
    <property type="molecule type" value="Genomic_DNA"/>
</dbReference>
<comment type="similarity">
    <text evidence="1">Belongs to the peptidase S58 family.</text>
</comment>
<evidence type="ECO:0000256" key="1">
    <source>
        <dbReference type="ARBA" id="ARBA00007068"/>
    </source>
</evidence>
<evidence type="ECO:0000313" key="4">
    <source>
        <dbReference type="Proteomes" id="UP000266234"/>
    </source>
</evidence>
<feature type="region of interest" description="Disordered" evidence="2">
    <location>
        <begin position="20"/>
        <end position="90"/>
    </location>
</feature>
<sequence>MSTMRVEIDPEGDVLIFLRIKQESEKPEGADVADTATKIDTETAQDTSTDNATVATTEAGPETAAETAAETTPEETTENAQDTTTQTNTADVSNGSVAEAIVKDDVEISPDKHFLCSKKHLTLASRRAAKILSDNFQGASKEDDGLHHWIFENISDPRALEIVLHIIHGKTRAVPQSVGLELLANIATIVDDLVCHDAIAFFGQNWIAPYTSTVLLWSMDQKLAQLIHASFVFEHARLFDNVTKLAVKWSPDVVPTFGLPIREDILASIGSKRASVFKNLFDRSMLLGSLMQAMNSARVYPPPSPPYASLSLGSVMFALRGAYSPKYYSAESEGRLFQYSGKWSVSYWPTPPQVAQAASKLHESGPATTQTSEQARNASAAISKRAATSTASAQPPNTFGMTPVKSPSKSGGLFGAQPDNEAHLGFWQPGPKNGITDVPGVLAHTITIRDKNGQVNTGLTTILPRRDWFHKACHAGVFRLNGSGEMTGTHWIEESGLLHSPILITNSFAVGQCYTGIYKYAIEHYGQSEEGVDWFLLPVVAETFDGHLNDLRVFAVTPEHVVEGITNASPDPIAEGNVGGGTGMMCQGWKGGTGTSSRVVPGENDTSYTVAALVQANYGRLQHLHISGVPVGRILQKRNTTDKEAAAHDEEYDEAKDKKDGSIIIIIATDAPLLPGQLQRLAKRATMGLARVGSYAHNPSGDLFLAFSTAAEIPVQTVTGQHRDVDPFKPGMINMDATDNQTINGLFEAAADATEEAIYNALCMAETMTGNMGRTVEALPLQATREIIARFKEAEDSF</sequence>
<keyword evidence="4" id="KW-1185">Reference proteome</keyword>
<gene>
    <name evidence="3" type="ORF">FLONG3_6565</name>
</gene>
<dbReference type="GO" id="GO:0004177">
    <property type="term" value="F:aminopeptidase activity"/>
    <property type="evidence" value="ECO:0007669"/>
    <property type="project" value="UniProtKB-KW"/>
</dbReference>
<dbReference type="Proteomes" id="UP000266234">
    <property type="component" value="Unassembled WGS sequence"/>
</dbReference>
<name>A0A395SLF0_9HYPO</name>
<accession>A0A395SLF0</accession>
<reference evidence="3 4" key="1">
    <citation type="journal article" date="2018" name="PLoS Pathog.">
        <title>Evolution of structural diversity of trichothecenes, a family of toxins produced by plant pathogenic and entomopathogenic fungi.</title>
        <authorList>
            <person name="Proctor R.H."/>
            <person name="McCormick S.P."/>
            <person name="Kim H.S."/>
            <person name="Cardoza R.E."/>
            <person name="Stanley A.M."/>
            <person name="Lindo L."/>
            <person name="Kelly A."/>
            <person name="Brown D.W."/>
            <person name="Lee T."/>
            <person name="Vaughan M.M."/>
            <person name="Alexander N.J."/>
            <person name="Busman M."/>
            <person name="Gutierrez S."/>
        </authorList>
    </citation>
    <scope>NUCLEOTIDE SEQUENCE [LARGE SCALE GENOMIC DNA]</scope>
    <source>
        <strain evidence="3 4">NRRL 20695</strain>
    </source>
</reference>
<feature type="compositionally biased region" description="Basic and acidic residues" evidence="2">
    <location>
        <begin position="20"/>
        <end position="29"/>
    </location>
</feature>
<comment type="caution">
    <text evidence="3">The sequence shown here is derived from an EMBL/GenBank/DDBJ whole genome shotgun (WGS) entry which is preliminary data.</text>
</comment>
<feature type="compositionally biased region" description="Low complexity" evidence="2">
    <location>
        <begin position="52"/>
        <end position="71"/>
    </location>
</feature>
<dbReference type="SUPFAM" id="SSF56266">
    <property type="entry name" value="DmpA/ArgJ-like"/>
    <property type="match status" value="1"/>
</dbReference>